<dbReference type="InterPro" id="IPR026960">
    <property type="entry name" value="RVT-Znf"/>
</dbReference>
<dbReference type="RefSeq" id="XP_056863927.1">
    <property type="nucleotide sequence ID" value="XM_057007947.1"/>
</dbReference>
<keyword evidence="3" id="KW-1185">Reference proteome</keyword>
<dbReference type="GO" id="GO:0003824">
    <property type="term" value="F:catalytic activity"/>
    <property type="evidence" value="ECO:0007669"/>
    <property type="project" value="InterPro"/>
</dbReference>
<feature type="region of interest" description="Disordered" evidence="1">
    <location>
        <begin position="134"/>
        <end position="173"/>
    </location>
</feature>
<reference evidence="4" key="2">
    <citation type="submission" date="2025-08" db="UniProtKB">
        <authorList>
            <consortium name="RefSeq"/>
        </authorList>
    </citation>
    <scope>IDENTIFICATION</scope>
    <source>
        <tissue evidence="4">Leaf</tissue>
    </source>
</reference>
<feature type="domain" description="Reverse transcriptase" evidence="2">
    <location>
        <begin position="964"/>
        <end position="1242"/>
    </location>
</feature>
<feature type="region of interest" description="Disordered" evidence="1">
    <location>
        <begin position="1"/>
        <end position="67"/>
    </location>
</feature>
<dbReference type="CDD" id="cd01650">
    <property type="entry name" value="RT_nLTR_like"/>
    <property type="match status" value="1"/>
</dbReference>
<evidence type="ECO:0000259" key="2">
    <source>
        <dbReference type="PROSITE" id="PS50878"/>
    </source>
</evidence>
<dbReference type="InterPro" id="IPR043502">
    <property type="entry name" value="DNA/RNA_pol_sf"/>
</dbReference>
<dbReference type="InterPro" id="IPR005135">
    <property type="entry name" value="Endo/exonuclease/phosphatase"/>
</dbReference>
<feature type="compositionally biased region" description="Pro residues" evidence="1">
    <location>
        <begin position="24"/>
        <end position="40"/>
    </location>
</feature>
<dbReference type="PANTHER" id="PTHR33116:SF80">
    <property type="entry name" value="REVERSE TRANSCRIPTASE ZINC-BINDING DOMAIN-CONTAINING PROTEIN"/>
    <property type="match status" value="1"/>
</dbReference>
<gene>
    <name evidence="4" type="primary">LOC108850223</name>
</gene>
<evidence type="ECO:0000313" key="4">
    <source>
        <dbReference type="RefSeq" id="XP_056863927.1"/>
    </source>
</evidence>
<sequence>MKSAWKIPGIVSDLNPPTFTSSELPPPLPVPPDPPDPNPSLSPIIFPPLSSASATGSKSSLRNGPQTPPLTFSYVLPVNCTSVDPPASSFPLQTDSIGILSVRSETTVHVTVAETPFSNQHVTLTATHLPLSLPVQPESAHPKSLLATPPEPTPSSSVPDASNRPYQASQPPSLVERIRLSEDITLQRLAPVSLSASGRPRVRISDDIFQIGANLHKDFIVCYYNGKAPPFNQIQSVLTHMWGRGKRLELHNNPLNRSTTVRIPCDFLREKILDKCIWYVGETMFHTAPFSEAHSASTPSLKAIKIWAHLTGEPKETDDFTKNLVSLTLSHVKVEVDLTKLLPSVVEFERDSGEVVEVLVHYPWVPSTCSHYKELGHVVRNCLTYTLPPPLVPPADQTKAQGKKPLNPETNPSSSSHPTRKQTTNKKPNSKMPSQKYVLVLGNKLSTLSTTNPTDSFSTPPTTSAMQVDLPEKNLSTNLRGLNDPVKHRPFSSWLLTYKPLFGALLETHIKELSLAPIMSKICHNWNYVSNHSSDEDGRIVLIWKDPLRLQVVKQSRKSMTCTFTLPNQQPIYFTSVYAANTNEEMIDLWAELIQLHSTLDLQTNQWIIGGDFNHIIYPTEHSYPTIVVPDSLMYQLQDCFTHCGVFDLRYNGPSHTWTNHQPDSPIGKKLDRLLVNHPVISSHPHAFVSFLPPLFSDHSPCLLDLAYSLPTAETKPFKFQNYLTKHPNFLEVISRAWVEAGNICTNLTQLCWKLKNIKSDLKTLNRENYSNIQERVTNAYSLLQSVQVQALYSPTPLLFQQERDLHQRWLFLRLIEESYLRQKSRINWLSEGDFNTTFFHRMCQVWESYNAIRYFLYSSGTLITDPQEMSDLAVAHFRSIVGPLNYLRPGVWSSHSWFSDLIPFRCTLQQSQLMLPVPTADAIRALFFKLNPNKAPGPDGLTSGFFKASWETIGTEVVDSIQNFFITGFLPTSTNATILSMVPKFPRATKISDFRPIACLNTVYKVISRLLVARLKPILEDLILPCQTAFVKGRLLVENTVLAGELVHGYHKNKGPPRITIKVDIAKAFDTLSWEFLFTCLDTLNLPRHFITLLKACVCKTSFMVGYNGMVNGYFKGKRGLRQGDPFSPYLFVIAMNCLSFMLNSAATKEKIKYHANCKKLKMTHLSFADDLLIFIDGSIESLQQVLHVLKEFEQRSRLAISMQKTSFYASRIPAQVIDTIQASTGMLCGELPVRYLGVPLNSRKLTLVTCEPLIHQIKKRLSSWSVKSLSFAGRLLLIKTVIAGITTFWCAAFILPKACVKRINSLCSVFLWRGDIESHNTARVSWETVVLTKKQGVLGVKDLQTWNKACCLKLIWLLFFKSGSVWVAWFKEVILKGSIHNYWTTKPKASFSWLANKLIKLKDEVFPLIKVRLENGLSARFWFDNWSPFERLATYLNFAGSRLGIPLSATVASLHRNGSWHLPPARSEQQTQLQIHLTTVNLSSDSDYFEWEIGGKVSDTYSTGDVYTYLRGVVNEVDWAEVVWNSYGIPRHNFHTWLVLLDRCPTRDRMLQWGLSGDVATHRIDHGITLSHSFGPCRRADLQDHRNSSSSSLGSPRSIDYGMRGMLGFTPTPSVQ</sequence>
<feature type="compositionally biased region" description="Low complexity" evidence="1">
    <location>
        <begin position="41"/>
        <end position="60"/>
    </location>
</feature>
<dbReference type="InterPro" id="IPR000477">
    <property type="entry name" value="RT_dom"/>
</dbReference>
<protein>
    <submittedName>
        <fullName evidence="4">Uncharacterized protein LOC108850223</fullName>
    </submittedName>
</protein>
<feature type="compositionally biased region" description="Polar residues" evidence="1">
    <location>
        <begin position="408"/>
        <end position="417"/>
    </location>
</feature>
<dbReference type="PROSITE" id="PS50878">
    <property type="entry name" value="RT_POL"/>
    <property type="match status" value="1"/>
</dbReference>
<organism evidence="3 4">
    <name type="scientific">Raphanus sativus</name>
    <name type="common">Radish</name>
    <name type="synonym">Raphanus raphanistrum var. sativus</name>
    <dbReference type="NCBI Taxonomy" id="3726"/>
    <lineage>
        <taxon>Eukaryota</taxon>
        <taxon>Viridiplantae</taxon>
        <taxon>Streptophyta</taxon>
        <taxon>Embryophyta</taxon>
        <taxon>Tracheophyta</taxon>
        <taxon>Spermatophyta</taxon>
        <taxon>Magnoliopsida</taxon>
        <taxon>eudicotyledons</taxon>
        <taxon>Gunneridae</taxon>
        <taxon>Pentapetalae</taxon>
        <taxon>rosids</taxon>
        <taxon>malvids</taxon>
        <taxon>Brassicales</taxon>
        <taxon>Brassicaceae</taxon>
        <taxon>Brassiceae</taxon>
        <taxon>Raphanus</taxon>
    </lineage>
</organism>
<evidence type="ECO:0000256" key="1">
    <source>
        <dbReference type="SAM" id="MobiDB-lite"/>
    </source>
</evidence>
<dbReference type="PANTHER" id="PTHR33116">
    <property type="entry name" value="REVERSE TRANSCRIPTASE ZINC-BINDING DOMAIN-CONTAINING PROTEIN-RELATED-RELATED"/>
    <property type="match status" value="1"/>
</dbReference>
<name>A0A9W3DJH0_RAPSA</name>
<dbReference type="SUPFAM" id="SSF56219">
    <property type="entry name" value="DNase I-like"/>
    <property type="match status" value="1"/>
</dbReference>
<dbReference type="InterPro" id="IPR036691">
    <property type="entry name" value="Endo/exonu/phosph_ase_sf"/>
</dbReference>
<proteinExistence type="predicted"/>
<evidence type="ECO:0000313" key="3">
    <source>
        <dbReference type="Proteomes" id="UP000504610"/>
    </source>
</evidence>
<dbReference type="GeneID" id="108850223"/>
<dbReference type="Pfam" id="PF03372">
    <property type="entry name" value="Exo_endo_phos"/>
    <property type="match status" value="1"/>
</dbReference>
<dbReference type="KEGG" id="rsz:108850223"/>
<dbReference type="Proteomes" id="UP000504610">
    <property type="component" value="Chromosome 4"/>
</dbReference>
<dbReference type="SUPFAM" id="SSF56672">
    <property type="entry name" value="DNA/RNA polymerases"/>
    <property type="match status" value="1"/>
</dbReference>
<dbReference type="OrthoDB" id="691688at2759"/>
<dbReference type="Pfam" id="PF13966">
    <property type="entry name" value="zf-RVT"/>
    <property type="match status" value="1"/>
</dbReference>
<reference evidence="3" key="1">
    <citation type="journal article" date="2019" name="Database">
        <title>The radish genome database (RadishGD): an integrated information resource for radish genomics.</title>
        <authorList>
            <person name="Yu H.J."/>
            <person name="Baek S."/>
            <person name="Lee Y.J."/>
            <person name="Cho A."/>
            <person name="Mun J.H."/>
        </authorList>
    </citation>
    <scope>NUCLEOTIDE SEQUENCE [LARGE SCALE GENOMIC DNA]</scope>
    <source>
        <strain evidence="3">cv. WK10039</strain>
    </source>
</reference>
<feature type="region of interest" description="Disordered" evidence="1">
    <location>
        <begin position="393"/>
        <end position="434"/>
    </location>
</feature>
<dbReference type="Pfam" id="PF00078">
    <property type="entry name" value="RVT_1"/>
    <property type="match status" value="1"/>
</dbReference>
<accession>A0A9W3DJH0</accession>
<dbReference type="Gene3D" id="3.60.10.10">
    <property type="entry name" value="Endonuclease/exonuclease/phosphatase"/>
    <property type="match status" value="1"/>
</dbReference>
<dbReference type="Pfam" id="PF14111">
    <property type="entry name" value="DUF4283"/>
    <property type="match status" value="1"/>
</dbReference>
<dbReference type="InterPro" id="IPR025558">
    <property type="entry name" value="DUF4283"/>
</dbReference>